<dbReference type="InterPro" id="IPR017328">
    <property type="entry name" value="Sirtuin_class_I"/>
</dbReference>
<feature type="binding site" evidence="9 10">
    <location>
        <position position="145"/>
    </location>
    <ligand>
        <name>Zn(2+)</name>
        <dbReference type="ChEBI" id="CHEBI:29105"/>
    </ligand>
</feature>
<evidence type="ECO:0000256" key="4">
    <source>
        <dbReference type="ARBA" id="ARBA00022833"/>
    </source>
</evidence>
<feature type="binding site" evidence="9 10">
    <location>
        <position position="142"/>
    </location>
    <ligand>
        <name>Zn(2+)</name>
        <dbReference type="ChEBI" id="CHEBI:29105"/>
    </ligand>
</feature>
<evidence type="ECO:0000256" key="10">
    <source>
        <dbReference type="PROSITE-ProRule" id="PRU00236"/>
    </source>
</evidence>
<comment type="cofactor">
    <cofactor evidence="9">
        <name>Zn(2+)</name>
        <dbReference type="ChEBI" id="CHEBI:29105"/>
    </cofactor>
    <text evidence="9">Binds 1 zinc ion per subunit.</text>
</comment>
<dbReference type="InterPro" id="IPR026590">
    <property type="entry name" value="Ssirtuin_cat_dom"/>
</dbReference>
<feature type="binding site" evidence="8">
    <location>
        <begin position="233"/>
        <end position="235"/>
    </location>
    <ligand>
        <name>NAD(+)</name>
        <dbReference type="ChEBI" id="CHEBI:57540"/>
    </ligand>
</feature>
<dbReference type="HOGENOM" id="CLU_023643_0_0_1"/>
<keyword evidence="3 6" id="KW-0479">Metal-binding</keyword>
<dbReference type="PROSITE" id="PS50305">
    <property type="entry name" value="SIRTUIN"/>
    <property type="match status" value="1"/>
</dbReference>
<feature type="binding site" evidence="8">
    <location>
        <position position="253"/>
    </location>
    <ligand>
        <name>NAD(+)</name>
        <dbReference type="ChEBI" id="CHEBI:57540"/>
    </ligand>
</feature>
<keyword evidence="2 6" id="KW-0808">Transferase</keyword>
<reference evidence="13" key="1">
    <citation type="journal article" date="2014" name="Nat. Commun.">
        <title>Genomic adaptations of the halophilic Dead Sea filamentous fungus Eurotium rubrum.</title>
        <authorList>
            <person name="Kis-Papo T."/>
            <person name="Weig A.R."/>
            <person name="Riley R."/>
            <person name="Persoh D."/>
            <person name="Salamov A."/>
            <person name="Sun H."/>
            <person name="Lipzen A."/>
            <person name="Wasser S.P."/>
            <person name="Rambold G."/>
            <person name="Grigoriev I.V."/>
            <person name="Nevo E."/>
        </authorList>
    </citation>
    <scope>NUCLEOTIDE SEQUENCE [LARGE SCALE GENOMIC DNA]</scope>
    <source>
        <strain evidence="13">CBS 135680</strain>
    </source>
</reference>
<feature type="binding site" evidence="8">
    <location>
        <begin position="114"/>
        <end position="117"/>
    </location>
    <ligand>
        <name>NAD(+)</name>
        <dbReference type="ChEBI" id="CHEBI:57540"/>
    </ligand>
</feature>
<name>A0A017S4M6_ASPRC</name>
<evidence type="ECO:0000256" key="8">
    <source>
        <dbReference type="PIRSR" id="PIRSR037938-2"/>
    </source>
</evidence>
<dbReference type="InterPro" id="IPR003000">
    <property type="entry name" value="Sirtuin"/>
</dbReference>
<dbReference type="GO" id="GO:0005634">
    <property type="term" value="C:nucleus"/>
    <property type="evidence" value="ECO:0007669"/>
    <property type="project" value="TreeGrafter"/>
</dbReference>
<feature type="domain" description="Deacetylase sirtuin-type" evidence="11">
    <location>
        <begin position="4"/>
        <end position="267"/>
    </location>
</feature>
<gene>
    <name evidence="12" type="ORF">EURHEDRAFT_416077</name>
</gene>
<dbReference type="EMBL" id="KK088441">
    <property type="protein sequence ID" value="EYE91806.1"/>
    <property type="molecule type" value="Genomic_DNA"/>
</dbReference>
<dbReference type="InterPro" id="IPR029035">
    <property type="entry name" value="DHS-like_NAD/FAD-binding_dom"/>
</dbReference>
<evidence type="ECO:0000256" key="9">
    <source>
        <dbReference type="PIRSR" id="PIRSR037938-3"/>
    </source>
</evidence>
<evidence type="ECO:0000313" key="12">
    <source>
        <dbReference type="EMBL" id="EYE91806.1"/>
    </source>
</evidence>
<feature type="binding site" evidence="8">
    <location>
        <begin position="209"/>
        <end position="210"/>
    </location>
    <ligand>
        <name>NAD(+)</name>
        <dbReference type="ChEBI" id="CHEBI:57540"/>
    </ligand>
</feature>
<dbReference type="Proteomes" id="UP000019804">
    <property type="component" value="Unassembled WGS sequence"/>
</dbReference>
<dbReference type="GeneID" id="63697986"/>
<evidence type="ECO:0000256" key="5">
    <source>
        <dbReference type="ARBA" id="ARBA00023027"/>
    </source>
</evidence>
<keyword evidence="4 6" id="KW-0862">Zinc</keyword>
<accession>A0A017S4M6</accession>
<dbReference type="GO" id="GO:0017136">
    <property type="term" value="F:histone deacetylase activity, NAD-dependent"/>
    <property type="evidence" value="ECO:0007669"/>
    <property type="project" value="InterPro"/>
</dbReference>
<evidence type="ECO:0000259" key="11">
    <source>
        <dbReference type="PROSITE" id="PS50305"/>
    </source>
</evidence>
<evidence type="ECO:0000256" key="7">
    <source>
        <dbReference type="PIRSR" id="PIRSR037938-1"/>
    </source>
</evidence>
<evidence type="ECO:0000313" key="13">
    <source>
        <dbReference type="Proteomes" id="UP000019804"/>
    </source>
</evidence>
<keyword evidence="13" id="KW-1185">Reference proteome</keyword>
<feature type="binding site" evidence="8">
    <location>
        <begin position="32"/>
        <end position="36"/>
    </location>
    <ligand>
        <name>NAD(+)</name>
        <dbReference type="ChEBI" id="CHEBI:57540"/>
    </ligand>
</feature>
<dbReference type="AlphaFoldDB" id="A0A017S4M6"/>
<dbReference type="Gene3D" id="3.40.50.1220">
    <property type="entry name" value="TPP-binding domain"/>
    <property type="match status" value="1"/>
</dbReference>
<dbReference type="OrthoDB" id="420264at2759"/>
<dbReference type="Pfam" id="PF02146">
    <property type="entry name" value="SIR2"/>
    <property type="match status" value="1"/>
</dbReference>
<dbReference type="SUPFAM" id="SSF52467">
    <property type="entry name" value="DHS-like NAD/FAD-binding domain"/>
    <property type="match status" value="1"/>
</dbReference>
<feature type="active site" description="Proton acceptor" evidence="7 10">
    <location>
        <position position="134"/>
    </location>
</feature>
<dbReference type="STRING" id="1388766.A0A017S4M6"/>
<dbReference type="GO" id="GO:0008270">
    <property type="term" value="F:zinc ion binding"/>
    <property type="evidence" value="ECO:0007669"/>
    <property type="project" value="UniProtKB-UniRule"/>
</dbReference>
<sequence>MSSNPSPPSNVSTIATLLRATPPPKIVALVGAGISTAANVPDFRSVQTGLYAKLAPLKLPYPEAIFDINFFKHTPEPFYAIARARKPRNLRPTLTHAFLALLAKKNLLHFIFTQNIDGLEEDAGVPASHILAAHGNWKSQRCYRCKKVYPDELMENAIETGEVPYCLDEGCRGVVKPDVVFFGQDLPKKFEEKEKTKLPEADIMLVLGTSLKVAPCSRLPRSVREGVPRVLVNLESAGDIGNRDGDVVALGQCDEVIRALNEELGWAEELDSLWQEAIAAKGRYKDKHGEQPSLDELIARCAEKIGPKPVTDGHRRMLEEHLDAKYAGILPGKV</sequence>
<evidence type="ECO:0000256" key="3">
    <source>
        <dbReference type="ARBA" id="ARBA00022723"/>
    </source>
</evidence>
<feature type="binding site" evidence="9 10">
    <location>
        <position position="171"/>
    </location>
    <ligand>
        <name>Zn(2+)</name>
        <dbReference type="ChEBI" id="CHEBI:29105"/>
    </ligand>
</feature>
<feature type="binding site" evidence="8">
    <location>
        <begin position="42"/>
        <end position="44"/>
    </location>
    <ligand>
        <name>NAD(+)</name>
        <dbReference type="ChEBI" id="CHEBI:57540"/>
    </ligand>
</feature>
<dbReference type="Gene3D" id="3.30.1600.10">
    <property type="entry name" value="SIR2/SIRT2 'Small Domain"/>
    <property type="match status" value="1"/>
</dbReference>
<dbReference type="GO" id="GO:0070403">
    <property type="term" value="F:NAD+ binding"/>
    <property type="evidence" value="ECO:0007669"/>
    <property type="project" value="UniProtKB-UniRule"/>
</dbReference>
<dbReference type="EC" id="2.3.1.286" evidence="6"/>
<dbReference type="PANTHER" id="PTHR11085:SF14">
    <property type="entry name" value="NAD-DEPENDENT PROTEIN DEACETYLASE HST2-2"/>
    <property type="match status" value="1"/>
</dbReference>
<evidence type="ECO:0000256" key="6">
    <source>
        <dbReference type="PIRNR" id="PIRNR037938"/>
    </source>
</evidence>
<dbReference type="RefSeq" id="XP_040635496.1">
    <property type="nucleotide sequence ID" value="XM_040782862.1"/>
</dbReference>
<proteinExistence type="inferred from homology"/>
<evidence type="ECO:0000256" key="2">
    <source>
        <dbReference type="ARBA" id="ARBA00022679"/>
    </source>
</evidence>
<keyword evidence="5 6" id="KW-0520">NAD</keyword>
<dbReference type="InterPro" id="IPR026591">
    <property type="entry name" value="Sirtuin_cat_small_dom_sf"/>
</dbReference>
<comment type="catalytic activity">
    <reaction evidence="6">
        <text>N(6)-acetyl-L-lysyl-[protein] + NAD(+) + H2O = 2''-O-acetyl-ADP-D-ribose + nicotinamide + L-lysyl-[protein]</text>
        <dbReference type="Rhea" id="RHEA:43636"/>
        <dbReference type="Rhea" id="RHEA-COMP:9752"/>
        <dbReference type="Rhea" id="RHEA-COMP:10731"/>
        <dbReference type="ChEBI" id="CHEBI:15377"/>
        <dbReference type="ChEBI" id="CHEBI:17154"/>
        <dbReference type="ChEBI" id="CHEBI:29969"/>
        <dbReference type="ChEBI" id="CHEBI:57540"/>
        <dbReference type="ChEBI" id="CHEBI:61930"/>
        <dbReference type="ChEBI" id="CHEBI:83767"/>
        <dbReference type="EC" id="2.3.1.286"/>
    </reaction>
</comment>
<dbReference type="PANTHER" id="PTHR11085">
    <property type="entry name" value="NAD-DEPENDENT PROTEIN DEACYLASE SIRTUIN-5, MITOCHONDRIAL-RELATED"/>
    <property type="match status" value="1"/>
</dbReference>
<feature type="binding site" evidence="10">
    <location>
        <position position="166"/>
    </location>
    <ligand>
        <name>Zn(2+)</name>
        <dbReference type="ChEBI" id="CHEBI:29105"/>
    </ligand>
</feature>
<evidence type="ECO:0000256" key="1">
    <source>
        <dbReference type="ARBA" id="ARBA00006924"/>
    </source>
</evidence>
<dbReference type="PIRSF" id="PIRSF037938">
    <property type="entry name" value="SIR2_euk"/>
    <property type="match status" value="1"/>
</dbReference>
<dbReference type="InterPro" id="IPR050134">
    <property type="entry name" value="NAD-dep_sirtuin_deacylases"/>
</dbReference>
<comment type="similarity">
    <text evidence="1 6">Belongs to the sirtuin family. Class I subfamily.</text>
</comment>
<protein>
    <recommendedName>
        <fullName evidence="6">NAD-dependent protein deacetylase</fullName>
        <ecNumber evidence="6">2.3.1.286</ecNumber>
    </recommendedName>
</protein>
<organism evidence="12 13">
    <name type="scientific">Aspergillus ruber (strain CBS 135680)</name>
    <dbReference type="NCBI Taxonomy" id="1388766"/>
    <lineage>
        <taxon>Eukaryota</taxon>
        <taxon>Fungi</taxon>
        <taxon>Dikarya</taxon>
        <taxon>Ascomycota</taxon>
        <taxon>Pezizomycotina</taxon>
        <taxon>Eurotiomycetes</taxon>
        <taxon>Eurotiomycetidae</taxon>
        <taxon>Eurotiales</taxon>
        <taxon>Aspergillaceae</taxon>
        <taxon>Aspergillus</taxon>
        <taxon>Aspergillus subgen. Aspergillus</taxon>
    </lineage>
</organism>